<keyword evidence="1" id="KW-1133">Transmembrane helix</keyword>
<evidence type="ECO:0000313" key="3">
    <source>
        <dbReference type="Proteomes" id="UP000178577"/>
    </source>
</evidence>
<organism evidence="2 3">
    <name type="scientific">Candidatus Curtissbacteria bacterium RIFCSPHIGHO2_01_FULL_40_12</name>
    <dbReference type="NCBI Taxonomy" id="1797710"/>
    <lineage>
        <taxon>Bacteria</taxon>
        <taxon>Candidatus Curtissiibacteriota</taxon>
    </lineage>
</organism>
<keyword evidence="1" id="KW-0812">Transmembrane</keyword>
<proteinExistence type="predicted"/>
<name>A0A1F5G5V2_9BACT</name>
<gene>
    <name evidence="2" type="ORF">A2693_05070</name>
</gene>
<reference evidence="2 3" key="1">
    <citation type="journal article" date="2016" name="Nat. Commun.">
        <title>Thousands of microbial genomes shed light on interconnected biogeochemical processes in an aquifer system.</title>
        <authorList>
            <person name="Anantharaman K."/>
            <person name="Brown C.T."/>
            <person name="Hug L.A."/>
            <person name="Sharon I."/>
            <person name="Castelle C.J."/>
            <person name="Probst A.J."/>
            <person name="Thomas B.C."/>
            <person name="Singh A."/>
            <person name="Wilkins M.J."/>
            <person name="Karaoz U."/>
            <person name="Brodie E.L."/>
            <person name="Williams K.H."/>
            <person name="Hubbard S.S."/>
            <person name="Banfield J.F."/>
        </authorList>
    </citation>
    <scope>NUCLEOTIDE SEQUENCE [LARGE SCALE GENOMIC DNA]</scope>
</reference>
<dbReference type="EMBL" id="MFAY01000063">
    <property type="protein sequence ID" value="OGD87241.1"/>
    <property type="molecule type" value="Genomic_DNA"/>
</dbReference>
<feature type="transmembrane region" description="Helical" evidence="1">
    <location>
        <begin position="6"/>
        <end position="32"/>
    </location>
</feature>
<evidence type="ECO:0000256" key="1">
    <source>
        <dbReference type="SAM" id="Phobius"/>
    </source>
</evidence>
<accession>A0A1F5G5V2</accession>
<dbReference type="Proteomes" id="UP000178577">
    <property type="component" value="Unassembled WGS sequence"/>
</dbReference>
<dbReference type="AlphaFoldDB" id="A0A1F5G5V2"/>
<evidence type="ECO:0000313" key="2">
    <source>
        <dbReference type="EMBL" id="OGD87241.1"/>
    </source>
</evidence>
<protein>
    <submittedName>
        <fullName evidence="2">Uncharacterized protein</fullName>
    </submittedName>
</protein>
<keyword evidence="1" id="KW-0472">Membrane</keyword>
<comment type="caution">
    <text evidence="2">The sequence shown here is derived from an EMBL/GenBank/DDBJ whole genome shotgun (WGS) entry which is preliminary data.</text>
</comment>
<sequence>MDNLSQGTIVLSLLSGVVGSVIGAVIGSWATLRATKISLDGLYKQEKNRRKFESNQQNLVVMHSLLKELKENESIANEVPNKAFKHVVMSREAWSIYKGSTSFMTKKLQTNLPYAYSLISEYNSLLEYDKAYLSHGAGYHNDKIAAAAEKFKGNVGGVIAQLEDLLKEAG</sequence>